<dbReference type="SMART" id="SM00066">
    <property type="entry name" value="GAL4"/>
    <property type="match status" value="1"/>
</dbReference>
<evidence type="ECO:0000313" key="7">
    <source>
        <dbReference type="Proteomes" id="UP001320245"/>
    </source>
</evidence>
<dbReference type="Proteomes" id="UP001320245">
    <property type="component" value="Unassembled WGS sequence"/>
</dbReference>
<dbReference type="CDD" id="cd00067">
    <property type="entry name" value="GAL4"/>
    <property type="match status" value="1"/>
</dbReference>
<sequence length="649" mass="73296">MSTGPAFGRFRLKGSQPDSDTSRARKRRRKTLSCVQCHRTKVKCDRNNPCGRCSKAGRGHQCAYKLLETASPVAQDEPERRLPSQSDGLYYASPIYMNTGLTHWAKLIEELGDVKMYIFDQDEGFHETFTKLTAVQSLYATQLRSYNFPFGDYQLDSPLPSHCALLERLPPRALVLDLVDNYMSTYEKTHRLLHPPQFQMELEEFYAAPQDVPSAWVAQLLMMLALSTISASQYLTGMLGASIRDDIRQNYQNWAAAYLRQSPYMNAPDLCSIRTLCMMAIAKGLDIDTPAHARGAWALVGFIVRLAMSMFLHRDMASYSEISAYEAEMRRRVWGTIIFLDLDAAIEAGLPPTIRPDDSDTAVPLNIDDTQLNPSPSQAYTHSALVALAQPRSSWTDSSFHIRLAESYSIVSRVLSKVNSTRPGMDSRMVEECDKKLRETLRETNTIFAHLLNILPSMEKVLVLQQTMFEVFIRRILLALHHACVRDSRHSSVYELSHVSILECSLALLYAQQTLQEKRERLPSTHWFADLYQGDFSVAILHVLIGLRNNKFPGAEPADDDDVQQQQMPRIQARETTLTALRASYGIIEASVGRSFHLFRVYFGLTLSIAAFEAAERGDPLPEVMQEAAERIIEVAKRQRGQLDGSAKP</sequence>
<accession>A0AAN9UB79</accession>
<dbReference type="Pfam" id="PF04082">
    <property type="entry name" value="Fungal_trans"/>
    <property type="match status" value="1"/>
</dbReference>
<dbReference type="Pfam" id="PF00172">
    <property type="entry name" value="Zn_clus"/>
    <property type="match status" value="1"/>
</dbReference>
<feature type="domain" description="Zn(2)-C6 fungal-type" evidence="5">
    <location>
        <begin position="33"/>
        <end position="64"/>
    </location>
</feature>
<comment type="subcellular location">
    <subcellularLocation>
        <location evidence="1">Nucleus</location>
    </subcellularLocation>
</comment>
<evidence type="ECO:0000313" key="6">
    <source>
        <dbReference type="EMBL" id="KAK7744945.1"/>
    </source>
</evidence>
<protein>
    <recommendedName>
        <fullName evidence="5">Zn(2)-C6 fungal-type domain-containing protein</fullName>
    </recommendedName>
</protein>
<gene>
    <name evidence="6" type="ORF">SLS53_003178</name>
</gene>
<dbReference type="GO" id="GO:0006351">
    <property type="term" value="P:DNA-templated transcription"/>
    <property type="evidence" value="ECO:0007669"/>
    <property type="project" value="InterPro"/>
</dbReference>
<keyword evidence="3" id="KW-0539">Nucleus</keyword>
<dbReference type="AlphaFoldDB" id="A0AAN9UB79"/>
<evidence type="ECO:0000256" key="4">
    <source>
        <dbReference type="SAM" id="MobiDB-lite"/>
    </source>
</evidence>
<dbReference type="GO" id="GO:0000981">
    <property type="term" value="F:DNA-binding transcription factor activity, RNA polymerase II-specific"/>
    <property type="evidence" value="ECO:0007669"/>
    <property type="project" value="InterPro"/>
</dbReference>
<name>A0AAN9UB79_9PEZI</name>
<dbReference type="PANTHER" id="PTHR31001:SF58">
    <property type="entry name" value="ZN(II)2CYS6 TRANSCRIPTION FACTOR (EUROFUNG)"/>
    <property type="match status" value="1"/>
</dbReference>
<dbReference type="EMBL" id="JAJSPL020000009">
    <property type="protein sequence ID" value="KAK7744945.1"/>
    <property type="molecule type" value="Genomic_DNA"/>
</dbReference>
<proteinExistence type="predicted"/>
<evidence type="ECO:0000256" key="1">
    <source>
        <dbReference type="ARBA" id="ARBA00004123"/>
    </source>
</evidence>
<dbReference type="SMART" id="SM00906">
    <property type="entry name" value="Fungal_trans"/>
    <property type="match status" value="1"/>
</dbReference>
<dbReference type="InterPro" id="IPR036864">
    <property type="entry name" value="Zn2-C6_fun-type_DNA-bd_sf"/>
</dbReference>
<dbReference type="InterPro" id="IPR007219">
    <property type="entry name" value="XnlR_reg_dom"/>
</dbReference>
<dbReference type="PROSITE" id="PS00463">
    <property type="entry name" value="ZN2_CY6_FUNGAL_1"/>
    <property type="match status" value="1"/>
</dbReference>
<dbReference type="InterPro" id="IPR050613">
    <property type="entry name" value="Sec_Metabolite_Reg"/>
</dbReference>
<evidence type="ECO:0000256" key="2">
    <source>
        <dbReference type="ARBA" id="ARBA00022723"/>
    </source>
</evidence>
<evidence type="ECO:0000256" key="3">
    <source>
        <dbReference type="ARBA" id="ARBA00023242"/>
    </source>
</evidence>
<dbReference type="GO" id="GO:0003677">
    <property type="term" value="F:DNA binding"/>
    <property type="evidence" value="ECO:0007669"/>
    <property type="project" value="InterPro"/>
</dbReference>
<organism evidence="6 7">
    <name type="scientific">Cytospora paraplurivora</name>
    <dbReference type="NCBI Taxonomy" id="2898453"/>
    <lineage>
        <taxon>Eukaryota</taxon>
        <taxon>Fungi</taxon>
        <taxon>Dikarya</taxon>
        <taxon>Ascomycota</taxon>
        <taxon>Pezizomycotina</taxon>
        <taxon>Sordariomycetes</taxon>
        <taxon>Sordariomycetidae</taxon>
        <taxon>Diaporthales</taxon>
        <taxon>Cytosporaceae</taxon>
        <taxon>Cytospora</taxon>
    </lineage>
</organism>
<keyword evidence="7" id="KW-1185">Reference proteome</keyword>
<dbReference type="GO" id="GO:0008270">
    <property type="term" value="F:zinc ion binding"/>
    <property type="evidence" value="ECO:0007669"/>
    <property type="project" value="InterPro"/>
</dbReference>
<dbReference type="GO" id="GO:0005634">
    <property type="term" value="C:nucleus"/>
    <property type="evidence" value="ECO:0007669"/>
    <property type="project" value="UniProtKB-SubCell"/>
</dbReference>
<feature type="region of interest" description="Disordered" evidence="4">
    <location>
        <begin position="1"/>
        <end position="27"/>
    </location>
</feature>
<evidence type="ECO:0000259" key="5">
    <source>
        <dbReference type="PROSITE" id="PS50048"/>
    </source>
</evidence>
<dbReference type="CDD" id="cd12148">
    <property type="entry name" value="fungal_TF_MHR"/>
    <property type="match status" value="1"/>
</dbReference>
<dbReference type="PROSITE" id="PS50048">
    <property type="entry name" value="ZN2_CY6_FUNGAL_2"/>
    <property type="match status" value="1"/>
</dbReference>
<keyword evidence="2" id="KW-0479">Metal-binding</keyword>
<dbReference type="Gene3D" id="4.10.240.10">
    <property type="entry name" value="Zn(2)-C6 fungal-type DNA-binding domain"/>
    <property type="match status" value="1"/>
</dbReference>
<dbReference type="SUPFAM" id="SSF57701">
    <property type="entry name" value="Zn2/Cys6 DNA-binding domain"/>
    <property type="match status" value="1"/>
</dbReference>
<dbReference type="PANTHER" id="PTHR31001">
    <property type="entry name" value="UNCHARACTERIZED TRANSCRIPTIONAL REGULATORY PROTEIN"/>
    <property type="match status" value="1"/>
</dbReference>
<dbReference type="InterPro" id="IPR001138">
    <property type="entry name" value="Zn2Cys6_DnaBD"/>
</dbReference>
<comment type="caution">
    <text evidence="6">The sequence shown here is derived from an EMBL/GenBank/DDBJ whole genome shotgun (WGS) entry which is preliminary data.</text>
</comment>
<reference evidence="6 7" key="1">
    <citation type="journal article" date="2023" name="PLoS ONE">
        <title>Cytospora paraplurivora sp. nov. isolated from orchards with fruit tree decline syndrome in Ontario, Canada.</title>
        <authorList>
            <person name="Ilyukhin E."/>
            <person name="Nguyen H.D.T."/>
            <person name="Castle A.J."/>
            <person name="Ellouze W."/>
        </authorList>
    </citation>
    <scope>NUCLEOTIDE SEQUENCE [LARGE SCALE GENOMIC DNA]</scope>
    <source>
        <strain evidence="6 7">FDS-564</strain>
    </source>
</reference>